<keyword evidence="2" id="KW-1185">Reference proteome</keyword>
<dbReference type="STRING" id="596315.HMPREF0634_0230"/>
<gene>
    <name evidence="1" type="ORF">HMPREF0634_0230</name>
</gene>
<evidence type="ECO:0000313" key="1">
    <source>
        <dbReference type="EMBL" id="EFM65068.1"/>
    </source>
</evidence>
<dbReference type="AlphaFoldDB" id="E0E212"/>
<accession>E0E212</accession>
<comment type="caution">
    <text evidence="1">The sequence shown here is derived from an EMBL/GenBank/DDBJ whole genome shotgun (WGS) entry which is preliminary data.</text>
</comment>
<dbReference type="GeneID" id="84801573"/>
<proteinExistence type="predicted"/>
<name>E0E212_9FIRM</name>
<dbReference type="EMBL" id="ADGQ01000028">
    <property type="protein sequence ID" value="EFM65068.1"/>
    <property type="molecule type" value="Genomic_DNA"/>
</dbReference>
<reference evidence="1 2" key="1">
    <citation type="submission" date="2010-08" db="EMBL/GenBank/DDBJ databases">
        <authorList>
            <person name="Harkins D.M."/>
            <person name="Madupu R."/>
            <person name="Durkin A.S."/>
            <person name="Torralba M."/>
            <person name="Methe B."/>
            <person name="Sutton G.G."/>
            <person name="Nelson K.E."/>
        </authorList>
    </citation>
    <scope>NUCLEOTIDE SEQUENCE [LARGE SCALE GENOMIC DNA]</scope>
    <source>
        <strain evidence="1 2">DSM 17678</strain>
    </source>
</reference>
<organism evidence="1 2">
    <name type="scientific">Peptostreptococcus stomatis DSM 17678</name>
    <dbReference type="NCBI Taxonomy" id="596315"/>
    <lineage>
        <taxon>Bacteria</taxon>
        <taxon>Bacillati</taxon>
        <taxon>Bacillota</taxon>
        <taxon>Clostridia</taxon>
        <taxon>Peptostreptococcales</taxon>
        <taxon>Peptostreptococcaceae</taxon>
        <taxon>Peptostreptococcus</taxon>
    </lineage>
</organism>
<protein>
    <submittedName>
        <fullName evidence="1">Uncharacterized protein</fullName>
    </submittedName>
</protein>
<dbReference type="Proteomes" id="UP000003244">
    <property type="component" value="Unassembled WGS sequence"/>
</dbReference>
<sequence>MKVLGLIEKDLDVVSKEYVDNKIKNYASAEDVNEIKTSLEGVDDFLKSINKNLGGN</sequence>
<dbReference type="RefSeq" id="WP_007788731.1">
    <property type="nucleotide sequence ID" value="NZ_ADGQ01000028.1"/>
</dbReference>
<evidence type="ECO:0000313" key="2">
    <source>
        <dbReference type="Proteomes" id="UP000003244"/>
    </source>
</evidence>